<feature type="binding site" evidence="3 5">
    <location>
        <position position="16"/>
    </location>
    <ligand>
        <name>substrate</name>
    </ligand>
</feature>
<dbReference type="GO" id="GO:0006189">
    <property type="term" value="P:'de novo' IMP biosynthetic process"/>
    <property type="evidence" value="ECO:0007669"/>
    <property type="project" value="UniProtKB-UniRule"/>
</dbReference>
<dbReference type="Proteomes" id="UP000176629">
    <property type="component" value="Unassembled WGS sequence"/>
</dbReference>
<reference evidence="7 8" key="1">
    <citation type="journal article" date="2016" name="Nat. Commun.">
        <title>Thousands of microbial genomes shed light on interconnected biogeochemical processes in an aquifer system.</title>
        <authorList>
            <person name="Anantharaman K."/>
            <person name="Brown C.T."/>
            <person name="Hug L.A."/>
            <person name="Sharon I."/>
            <person name="Castelle C.J."/>
            <person name="Probst A.J."/>
            <person name="Thomas B.C."/>
            <person name="Singh A."/>
            <person name="Wilkins M.J."/>
            <person name="Karaoz U."/>
            <person name="Brodie E.L."/>
            <person name="Williams K.H."/>
            <person name="Hubbard S.S."/>
            <person name="Banfield J.F."/>
        </authorList>
    </citation>
    <scope>NUCLEOTIDE SEQUENCE [LARGE SCALE GENOMIC DNA]</scope>
</reference>
<evidence type="ECO:0000256" key="5">
    <source>
        <dbReference type="PIRSR" id="PIRSR001338-1"/>
    </source>
</evidence>
<dbReference type="EC" id="5.4.99.18" evidence="3 4"/>
<evidence type="ECO:0000313" key="8">
    <source>
        <dbReference type="Proteomes" id="UP000176629"/>
    </source>
</evidence>
<dbReference type="SUPFAM" id="SSF52255">
    <property type="entry name" value="N5-CAIR mutase (phosphoribosylaminoimidazole carboxylase, PurE)"/>
    <property type="match status" value="1"/>
</dbReference>
<dbReference type="STRING" id="1801773.A3A03_03395"/>
<comment type="similarity">
    <text evidence="3">Belongs to the AIR carboxylase family. Class I subfamily.</text>
</comment>
<dbReference type="InterPro" id="IPR000031">
    <property type="entry name" value="PurE_dom"/>
</dbReference>
<gene>
    <name evidence="3" type="primary">purE</name>
    <name evidence="7" type="ORF">A3A03_03395</name>
</gene>
<comment type="pathway">
    <text evidence="3 4">Purine metabolism; IMP biosynthesis via de novo pathway; 5-amino-1-(5-phospho-D-ribosyl)imidazole-4-carboxylate from 5-amino-1-(5-phospho-D-ribosyl)imidazole (N5-CAIR route): step 2/2.</text>
</comment>
<dbReference type="UniPathway" id="UPA00074">
    <property type="reaction ID" value="UER00943"/>
</dbReference>
<dbReference type="PANTHER" id="PTHR23046:SF2">
    <property type="entry name" value="PHOSPHORIBOSYLAMINOIMIDAZOLE CARBOXYLASE"/>
    <property type="match status" value="1"/>
</dbReference>
<dbReference type="GO" id="GO:0034023">
    <property type="term" value="F:5-(carboxyamino)imidazole ribonucleotide mutase activity"/>
    <property type="evidence" value="ECO:0007669"/>
    <property type="project" value="UniProtKB-UniRule"/>
</dbReference>
<evidence type="ECO:0000313" key="7">
    <source>
        <dbReference type="EMBL" id="OGI94356.1"/>
    </source>
</evidence>
<evidence type="ECO:0000256" key="3">
    <source>
        <dbReference type="HAMAP-Rule" id="MF_01929"/>
    </source>
</evidence>
<dbReference type="PANTHER" id="PTHR23046">
    <property type="entry name" value="PHOSPHORIBOSYLAMINOIMIDAZOLE CARBOXYLASE CATALYTIC SUBUNIT"/>
    <property type="match status" value="1"/>
</dbReference>
<dbReference type="PIRSF" id="PIRSF001338">
    <property type="entry name" value="AIR_carboxylase"/>
    <property type="match status" value="1"/>
</dbReference>
<feature type="binding site" evidence="3 5">
    <location>
        <position position="13"/>
    </location>
    <ligand>
        <name>substrate</name>
    </ligand>
</feature>
<dbReference type="InterPro" id="IPR033747">
    <property type="entry name" value="PurE_ClassI"/>
</dbReference>
<evidence type="ECO:0000256" key="4">
    <source>
        <dbReference type="PIRNR" id="PIRNR001338"/>
    </source>
</evidence>
<comment type="catalytic activity">
    <reaction evidence="3 4">
        <text>5-carboxyamino-1-(5-phospho-D-ribosyl)imidazole + H(+) = 5-amino-1-(5-phospho-D-ribosyl)imidazole-4-carboxylate</text>
        <dbReference type="Rhea" id="RHEA:13193"/>
        <dbReference type="ChEBI" id="CHEBI:15378"/>
        <dbReference type="ChEBI" id="CHEBI:58730"/>
        <dbReference type="ChEBI" id="CHEBI:77657"/>
        <dbReference type="EC" id="5.4.99.18"/>
    </reaction>
</comment>
<feature type="binding site" evidence="3 5">
    <location>
        <position position="43"/>
    </location>
    <ligand>
        <name>substrate</name>
    </ligand>
</feature>
<dbReference type="HAMAP" id="MF_01929">
    <property type="entry name" value="PurE_classI"/>
    <property type="match status" value="1"/>
</dbReference>
<evidence type="ECO:0000256" key="2">
    <source>
        <dbReference type="ARBA" id="ARBA00023235"/>
    </source>
</evidence>
<keyword evidence="1 3" id="KW-0658">Purine biosynthesis</keyword>
<dbReference type="EMBL" id="MFUX01000025">
    <property type="protein sequence ID" value="OGI94356.1"/>
    <property type="molecule type" value="Genomic_DNA"/>
</dbReference>
<name>A0A1F6XJR0_9BACT</name>
<comment type="function">
    <text evidence="3 4">Catalyzes the conversion of N5-carboxyaminoimidazole ribonucleotide (N5-CAIR) to 4-carboxy-5-aminoimidazole ribonucleotide (CAIR).</text>
</comment>
<evidence type="ECO:0000259" key="6">
    <source>
        <dbReference type="SMART" id="SM01001"/>
    </source>
</evidence>
<organism evidence="7 8">
    <name type="scientific">Candidatus Nomurabacteria bacterium RIFCSPLOWO2_01_FULL_40_18</name>
    <dbReference type="NCBI Taxonomy" id="1801773"/>
    <lineage>
        <taxon>Bacteria</taxon>
        <taxon>Candidatus Nomuraibacteriota</taxon>
    </lineage>
</organism>
<accession>A0A1F6XJR0</accession>
<evidence type="ECO:0000256" key="1">
    <source>
        <dbReference type="ARBA" id="ARBA00022755"/>
    </source>
</evidence>
<comment type="caution">
    <text evidence="7">The sequence shown here is derived from an EMBL/GenBank/DDBJ whole genome shotgun (WGS) entry which is preliminary data.</text>
</comment>
<dbReference type="NCBIfam" id="TIGR01162">
    <property type="entry name" value="purE"/>
    <property type="match status" value="1"/>
</dbReference>
<dbReference type="Gene3D" id="3.40.50.1970">
    <property type="match status" value="1"/>
</dbReference>
<dbReference type="SMART" id="SM01001">
    <property type="entry name" value="AIRC"/>
    <property type="match status" value="1"/>
</dbReference>
<dbReference type="InterPro" id="IPR024694">
    <property type="entry name" value="PurE_prokaryotes"/>
</dbReference>
<protein>
    <recommendedName>
        <fullName evidence="3 4">N5-carboxyaminoimidazole ribonucleotide mutase</fullName>
        <shortName evidence="3 4">N5-CAIR mutase</shortName>
        <ecNumber evidence="3 4">5.4.99.18</ecNumber>
    </recommendedName>
    <alternativeName>
        <fullName evidence="3">5-(carboxyamino)imidazole ribonucleotide mutase</fullName>
    </alternativeName>
</protein>
<proteinExistence type="inferred from homology"/>
<keyword evidence="2 3" id="KW-0413">Isomerase</keyword>
<dbReference type="Pfam" id="PF00731">
    <property type="entry name" value="AIRC"/>
    <property type="match status" value="1"/>
</dbReference>
<dbReference type="AlphaFoldDB" id="A0A1F6XJR0"/>
<sequence>MVKNLKVGIIMGSDSDLAIFAEAGTVLDEFGVDYEMTVASAHRAPNIVHKYVTNAGKRGIKVIIAGAGGAAHLAGVCASLTTLPVIGIPTKAKTLNGLDSLLSTVQMPPGVPVATIGINAGKNAGILAVQILATSDKNLEKKMIAYKEKLEAENKTKGDKLLKIGFKKYLQEK</sequence>
<feature type="domain" description="PurE" evidence="6">
    <location>
        <begin position="5"/>
        <end position="154"/>
    </location>
</feature>